<comment type="caution">
    <text evidence="2">The sequence shown here is derived from an EMBL/GenBank/DDBJ whole genome shotgun (WGS) entry which is preliminary data.</text>
</comment>
<feature type="domain" description="F-box" evidence="1">
    <location>
        <begin position="71"/>
        <end position="118"/>
    </location>
</feature>
<gene>
    <name evidence="2" type="ORF">AB6A40_008183</name>
</gene>
<dbReference type="InterPro" id="IPR032675">
    <property type="entry name" value="LRR_dom_sf"/>
</dbReference>
<accession>A0ABD6ETH3</accession>
<protein>
    <recommendedName>
        <fullName evidence="1">F-box domain-containing protein</fullName>
    </recommendedName>
</protein>
<evidence type="ECO:0000313" key="2">
    <source>
        <dbReference type="EMBL" id="MFH4981474.1"/>
    </source>
</evidence>
<dbReference type="InterPro" id="IPR001810">
    <property type="entry name" value="F-box_dom"/>
</dbReference>
<organism evidence="2 3">
    <name type="scientific">Gnathostoma spinigerum</name>
    <dbReference type="NCBI Taxonomy" id="75299"/>
    <lineage>
        <taxon>Eukaryota</taxon>
        <taxon>Metazoa</taxon>
        <taxon>Ecdysozoa</taxon>
        <taxon>Nematoda</taxon>
        <taxon>Chromadorea</taxon>
        <taxon>Rhabditida</taxon>
        <taxon>Spirurina</taxon>
        <taxon>Gnathostomatomorpha</taxon>
        <taxon>Gnathostomatoidea</taxon>
        <taxon>Gnathostomatidae</taxon>
        <taxon>Gnathostoma</taxon>
    </lineage>
</organism>
<evidence type="ECO:0000313" key="3">
    <source>
        <dbReference type="Proteomes" id="UP001608902"/>
    </source>
</evidence>
<dbReference type="Gene3D" id="1.20.1280.50">
    <property type="match status" value="1"/>
</dbReference>
<dbReference type="Gene3D" id="3.80.10.10">
    <property type="entry name" value="Ribonuclease Inhibitor"/>
    <property type="match status" value="1"/>
</dbReference>
<proteinExistence type="predicted"/>
<name>A0ABD6ETH3_9BILA</name>
<evidence type="ECO:0000259" key="1">
    <source>
        <dbReference type="PROSITE" id="PS50181"/>
    </source>
</evidence>
<sequence>MDDEIYPLSKKPVVRFGGYRFIENSHRSVNSNFPHNSRKEYIPPEENLIFEVCPHLHTDKITKVSSPRISTTSSDVLPDDILIRIFRFFHPIDYIHKFALVSKRWYSLSRTPFLWTDLRVIVSENSLHCDALRNFLNEVQSGIRRLCIRLRTDTSNRRILHALPELLDKITHLDMGHFDGLSTVIIVKISHCFPNIRSLNFYRAELHLASDEVADFNAAFFDETVFRNLQRFICFHNSTSGVQHPFLNALMQWNRNLVYLDLQNVWGISEICNAPFAETLTTLHTGVCDDKDFSAICNLENVKELWITSLYVPNKDILKLKILSKLEHLHLETVSHGIKEENLVRLFELPETEKNSVFPSKLKCLRFGVHDDENIAFPATVIDTFTRSCPDLESLNICGNRLIDENGLAMIVGRLRQLRFLNIYASTDGMNNILENLSPNSLPKLQFLRLRHTPVCGELLHSMALSRRSLIINTHPNFIVTFKIVDGIPLFSSKFSANMNLIENGFREFPGFCCV</sequence>
<dbReference type="SUPFAM" id="SSF81383">
    <property type="entry name" value="F-box domain"/>
    <property type="match status" value="1"/>
</dbReference>
<dbReference type="EMBL" id="JBGFUD010007282">
    <property type="protein sequence ID" value="MFH4981474.1"/>
    <property type="molecule type" value="Genomic_DNA"/>
</dbReference>
<keyword evidence="3" id="KW-1185">Reference proteome</keyword>
<dbReference type="Proteomes" id="UP001608902">
    <property type="component" value="Unassembled WGS sequence"/>
</dbReference>
<dbReference type="AlphaFoldDB" id="A0ABD6ETH3"/>
<dbReference type="Pfam" id="PF12937">
    <property type="entry name" value="F-box-like"/>
    <property type="match status" value="1"/>
</dbReference>
<reference evidence="2 3" key="1">
    <citation type="submission" date="2024-08" db="EMBL/GenBank/DDBJ databases">
        <title>Gnathostoma spinigerum genome.</title>
        <authorList>
            <person name="Gonzalez-Bertolin B."/>
            <person name="Monzon S."/>
            <person name="Zaballos A."/>
            <person name="Jimenez P."/>
            <person name="Dekumyoy P."/>
            <person name="Varona S."/>
            <person name="Cuesta I."/>
            <person name="Sumanam S."/>
            <person name="Adisakwattana P."/>
            <person name="Gasser R.B."/>
            <person name="Hernandez-Gonzalez A."/>
            <person name="Young N.D."/>
            <person name="Perteguer M.J."/>
        </authorList>
    </citation>
    <scope>NUCLEOTIDE SEQUENCE [LARGE SCALE GENOMIC DNA]</scope>
    <source>
        <strain evidence="2">AL3</strain>
        <tissue evidence="2">Liver</tissue>
    </source>
</reference>
<dbReference type="InterPro" id="IPR036047">
    <property type="entry name" value="F-box-like_dom_sf"/>
</dbReference>
<dbReference type="PROSITE" id="PS50181">
    <property type="entry name" value="FBOX"/>
    <property type="match status" value="1"/>
</dbReference>
<dbReference type="PANTHER" id="PTHR13318">
    <property type="entry name" value="PARTNER OF PAIRED, ISOFORM B-RELATED"/>
    <property type="match status" value="1"/>
</dbReference>
<dbReference type="SUPFAM" id="SSF52047">
    <property type="entry name" value="RNI-like"/>
    <property type="match status" value="1"/>
</dbReference>